<feature type="transmembrane region" description="Helical" evidence="10">
    <location>
        <begin position="20"/>
        <end position="40"/>
    </location>
</feature>
<evidence type="ECO:0000256" key="5">
    <source>
        <dbReference type="ARBA" id="ARBA00022725"/>
    </source>
</evidence>
<keyword evidence="6 10" id="KW-1133">Transmembrane helix</keyword>
<evidence type="ECO:0000313" key="12">
    <source>
        <dbReference type="Proteomes" id="UP000327044"/>
    </source>
</evidence>
<feature type="transmembrane region" description="Helical" evidence="10">
    <location>
        <begin position="78"/>
        <end position="103"/>
    </location>
</feature>
<keyword evidence="2" id="KW-1003">Cell membrane</keyword>
<organism evidence="11 12">
    <name type="scientific">Photinus pyralis</name>
    <name type="common">Common eastern firefly</name>
    <name type="synonym">Lampyris pyralis</name>
    <dbReference type="NCBI Taxonomy" id="7054"/>
    <lineage>
        <taxon>Eukaryota</taxon>
        <taxon>Metazoa</taxon>
        <taxon>Ecdysozoa</taxon>
        <taxon>Arthropoda</taxon>
        <taxon>Hexapoda</taxon>
        <taxon>Insecta</taxon>
        <taxon>Pterygota</taxon>
        <taxon>Neoptera</taxon>
        <taxon>Endopterygota</taxon>
        <taxon>Coleoptera</taxon>
        <taxon>Polyphaga</taxon>
        <taxon>Elateriformia</taxon>
        <taxon>Elateroidea</taxon>
        <taxon>Lampyridae</taxon>
        <taxon>Lampyrinae</taxon>
        <taxon>Photinus</taxon>
    </lineage>
</organism>
<evidence type="ECO:0000256" key="1">
    <source>
        <dbReference type="ARBA" id="ARBA00004651"/>
    </source>
</evidence>
<evidence type="ECO:0000313" key="11">
    <source>
        <dbReference type="EMBL" id="KAB0793747.1"/>
    </source>
</evidence>
<dbReference type="PANTHER" id="PTHR21137">
    <property type="entry name" value="ODORANT RECEPTOR"/>
    <property type="match status" value="1"/>
</dbReference>
<feature type="transmembrane region" description="Helical" evidence="10">
    <location>
        <begin position="168"/>
        <end position="189"/>
    </location>
</feature>
<reference evidence="11 12" key="1">
    <citation type="journal article" date="2018" name="Elife">
        <title>Firefly genomes illuminate parallel origins of bioluminescence in beetles.</title>
        <authorList>
            <person name="Fallon T.R."/>
            <person name="Lower S.E."/>
            <person name="Chang C.H."/>
            <person name="Bessho-Uehara M."/>
            <person name="Martin G.J."/>
            <person name="Bewick A.J."/>
            <person name="Behringer M."/>
            <person name="Debat H.J."/>
            <person name="Wong I."/>
            <person name="Day J.C."/>
            <person name="Suvorov A."/>
            <person name="Silva C.J."/>
            <person name="Stanger-Hall K.F."/>
            <person name="Hall D.W."/>
            <person name="Schmitz R.J."/>
            <person name="Nelson D.R."/>
            <person name="Lewis S.M."/>
            <person name="Shigenobu S."/>
            <person name="Bybee S.M."/>
            <person name="Larracuente A.M."/>
            <person name="Oba Y."/>
            <person name="Weng J.K."/>
        </authorList>
    </citation>
    <scope>NUCLEOTIDE SEQUENCE [LARGE SCALE GENOMIC DNA]</scope>
    <source>
        <strain evidence="11">1611_PpyrPB1</strain>
        <tissue evidence="11">Whole body</tissue>
    </source>
</reference>
<evidence type="ECO:0000256" key="7">
    <source>
        <dbReference type="ARBA" id="ARBA00023136"/>
    </source>
</evidence>
<dbReference type="EMBL" id="VVIM01000009">
    <property type="protein sequence ID" value="KAB0793747.1"/>
    <property type="molecule type" value="Genomic_DNA"/>
</dbReference>
<evidence type="ECO:0000256" key="3">
    <source>
        <dbReference type="ARBA" id="ARBA00022606"/>
    </source>
</evidence>
<evidence type="ECO:0000256" key="9">
    <source>
        <dbReference type="ARBA" id="ARBA00023224"/>
    </source>
</evidence>
<keyword evidence="12" id="KW-1185">Reference proteome</keyword>
<protein>
    <recommendedName>
        <fullName evidence="13">Odorant receptor</fullName>
    </recommendedName>
</protein>
<comment type="subcellular location">
    <subcellularLocation>
        <location evidence="1">Cell membrane</location>
        <topology evidence="1">Multi-pass membrane protein</topology>
    </subcellularLocation>
</comment>
<keyword evidence="4 10" id="KW-0812">Transmembrane</keyword>
<gene>
    <name evidence="11" type="ORF">PPYR_13367</name>
</gene>
<dbReference type="Proteomes" id="UP000327044">
    <property type="component" value="Unassembled WGS sequence"/>
</dbReference>
<keyword evidence="3" id="KW-0716">Sensory transduction</keyword>
<dbReference type="AlphaFoldDB" id="A0A5N4A8W2"/>
<keyword evidence="7 10" id="KW-0472">Membrane</keyword>
<keyword evidence="5" id="KW-0552">Olfaction</keyword>
<dbReference type="GO" id="GO:0007165">
    <property type="term" value="P:signal transduction"/>
    <property type="evidence" value="ECO:0007669"/>
    <property type="project" value="UniProtKB-KW"/>
</dbReference>
<name>A0A5N4A8W2_PHOPY</name>
<keyword evidence="9" id="KW-0807">Transducer</keyword>
<dbReference type="PANTHER" id="PTHR21137:SF35">
    <property type="entry name" value="ODORANT RECEPTOR 19A-RELATED"/>
    <property type="match status" value="1"/>
</dbReference>
<evidence type="ECO:0000256" key="8">
    <source>
        <dbReference type="ARBA" id="ARBA00023170"/>
    </source>
</evidence>
<comment type="caution">
    <text evidence="11">The sequence shown here is derived from an EMBL/GenBank/DDBJ whole genome shotgun (WGS) entry which is preliminary data.</text>
</comment>
<dbReference type="GO" id="GO:0005549">
    <property type="term" value="F:odorant binding"/>
    <property type="evidence" value="ECO:0007669"/>
    <property type="project" value="InterPro"/>
</dbReference>
<dbReference type="Pfam" id="PF02949">
    <property type="entry name" value="7tm_6"/>
    <property type="match status" value="1"/>
</dbReference>
<sequence length="296" mass="34347">MYVHGVEVYIDYLVYEFAYFMVYWGMAFTTVSCTILFTLYRRIANSDPQRWVLAYGPLTILDTTKSPYYEITLFYQNFAMSCCTILFTATDLLIASVLAHISYQFKILQNYMTRLVKDTYIVDYKGNPNVEMSKATPLIPWKYLQRSHVKFLKYHLAVIDIAREMEEAFSTLLLLVYLGTIGLLCFEIYRGSVLTNYLQMVRTMGEIVSFLVQIGTLSFWGEQVIFQSQLVAKAAYETDFVGTDLRFQKALILTMIRSQRPVKLTAGKFAFIQLFTFTWVVKTSYSAFMILRSAQN</sequence>
<dbReference type="GO" id="GO:0004984">
    <property type="term" value="F:olfactory receptor activity"/>
    <property type="evidence" value="ECO:0007669"/>
    <property type="project" value="InterPro"/>
</dbReference>
<evidence type="ECO:0000256" key="6">
    <source>
        <dbReference type="ARBA" id="ARBA00022989"/>
    </source>
</evidence>
<accession>A0A5N4A8W2</accession>
<feature type="transmembrane region" description="Helical" evidence="10">
    <location>
        <begin position="270"/>
        <end position="291"/>
    </location>
</feature>
<dbReference type="InterPro" id="IPR004117">
    <property type="entry name" value="7tm6_olfct_rcpt"/>
</dbReference>
<evidence type="ECO:0000256" key="10">
    <source>
        <dbReference type="SAM" id="Phobius"/>
    </source>
</evidence>
<evidence type="ECO:0000256" key="4">
    <source>
        <dbReference type="ARBA" id="ARBA00022692"/>
    </source>
</evidence>
<evidence type="ECO:0000256" key="2">
    <source>
        <dbReference type="ARBA" id="ARBA00022475"/>
    </source>
</evidence>
<keyword evidence="8" id="KW-0675">Receptor</keyword>
<dbReference type="InParanoid" id="A0A5N4A8W2"/>
<proteinExistence type="predicted"/>
<dbReference type="GO" id="GO:0005886">
    <property type="term" value="C:plasma membrane"/>
    <property type="evidence" value="ECO:0007669"/>
    <property type="project" value="UniProtKB-SubCell"/>
</dbReference>
<feature type="transmembrane region" description="Helical" evidence="10">
    <location>
        <begin position="201"/>
        <end position="220"/>
    </location>
</feature>
<evidence type="ECO:0008006" key="13">
    <source>
        <dbReference type="Google" id="ProtNLM"/>
    </source>
</evidence>
<dbReference type="FunCoup" id="A0A5N4A8W2">
    <property type="interactions" value="13"/>
</dbReference>